<evidence type="ECO:0000313" key="4">
    <source>
        <dbReference type="Proteomes" id="UP000490939"/>
    </source>
</evidence>
<evidence type="ECO:0000313" key="2">
    <source>
        <dbReference type="EMBL" id="KAE9994184.1"/>
    </source>
</evidence>
<protein>
    <submittedName>
        <fullName evidence="2">Uncharacterized protein</fullName>
    </submittedName>
</protein>
<organism evidence="2 4">
    <name type="scientific">Venturia inaequalis</name>
    <name type="common">Apple scab fungus</name>
    <dbReference type="NCBI Taxonomy" id="5025"/>
    <lineage>
        <taxon>Eukaryota</taxon>
        <taxon>Fungi</taxon>
        <taxon>Dikarya</taxon>
        <taxon>Ascomycota</taxon>
        <taxon>Pezizomycotina</taxon>
        <taxon>Dothideomycetes</taxon>
        <taxon>Pleosporomycetidae</taxon>
        <taxon>Venturiales</taxon>
        <taxon>Venturiaceae</taxon>
        <taxon>Venturia</taxon>
    </lineage>
</organism>
<proteinExistence type="predicted"/>
<dbReference type="Proteomes" id="UP000447873">
    <property type="component" value="Unassembled WGS sequence"/>
</dbReference>
<name>A0A8H3VRR4_VENIN</name>
<sequence>MSSSAANAAISSSAAGPGPASAVAAAANAAIAAAISSAPTIISSTQLKRCILKKHDAPRADFMKLQQNGSWTEQLGCSACRAHRRALELERNLREYANVEPWLAVPATYTPVAWGTAHPANTQDFRWIHVSAQMIEQGRFGQGGGRVRGRGGVR</sequence>
<evidence type="ECO:0000313" key="1">
    <source>
        <dbReference type="EMBL" id="KAE9985573.1"/>
    </source>
</evidence>
<dbReference type="EMBL" id="WNWS01000039">
    <property type="protein sequence ID" value="KAE9985573.1"/>
    <property type="molecule type" value="Genomic_DNA"/>
</dbReference>
<dbReference type="AlphaFoldDB" id="A0A8H3VRR4"/>
<accession>A0A8H3VRR4</accession>
<dbReference type="Proteomes" id="UP000490939">
    <property type="component" value="Unassembled WGS sequence"/>
</dbReference>
<reference evidence="2 4" key="1">
    <citation type="submission" date="2019-07" db="EMBL/GenBank/DDBJ databases">
        <title>Venturia inaequalis Genome Resource.</title>
        <authorList>
            <person name="Lichtner F.J."/>
        </authorList>
    </citation>
    <scope>NUCLEOTIDE SEQUENCE [LARGE SCALE GENOMIC DNA]</scope>
    <source>
        <strain evidence="1 3">120213</strain>
        <strain evidence="2 4">DMI_063113</strain>
    </source>
</reference>
<evidence type="ECO:0000313" key="3">
    <source>
        <dbReference type="Proteomes" id="UP000447873"/>
    </source>
</evidence>
<gene>
    <name evidence="2" type="ORF">EG327_000891</name>
    <name evidence="1" type="ORF">EG328_007239</name>
</gene>
<keyword evidence="4" id="KW-1185">Reference proteome</keyword>
<comment type="caution">
    <text evidence="2">The sequence shown here is derived from an EMBL/GenBank/DDBJ whole genome shotgun (WGS) entry which is preliminary data.</text>
</comment>
<dbReference type="EMBL" id="WNWR01000012">
    <property type="protein sequence ID" value="KAE9994184.1"/>
    <property type="molecule type" value="Genomic_DNA"/>
</dbReference>